<evidence type="ECO:0000313" key="3">
    <source>
        <dbReference type="Proteomes" id="UP001216907"/>
    </source>
</evidence>
<keyword evidence="1" id="KW-0472">Membrane</keyword>
<dbReference type="Pfam" id="PF04298">
    <property type="entry name" value="Zn_peptidase_2"/>
    <property type="match status" value="1"/>
</dbReference>
<proteinExistence type="predicted"/>
<dbReference type="RefSeq" id="WP_277863116.1">
    <property type="nucleotide sequence ID" value="NZ_JARRAG010000002.1"/>
</dbReference>
<evidence type="ECO:0000313" key="2">
    <source>
        <dbReference type="EMBL" id="MDG3006825.1"/>
    </source>
</evidence>
<keyword evidence="1" id="KW-0812">Transmembrane</keyword>
<dbReference type="Proteomes" id="UP001216907">
    <property type="component" value="Unassembled WGS sequence"/>
</dbReference>
<dbReference type="InterPro" id="IPR007395">
    <property type="entry name" value="Zn_peptidase_2"/>
</dbReference>
<comment type="caution">
    <text evidence="2">The sequence shown here is derived from an EMBL/GenBank/DDBJ whole genome shotgun (WGS) entry which is preliminary data.</text>
</comment>
<dbReference type="EMBL" id="JARRAG010000002">
    <property type="protein sequence ID" value="MDG3006825.1"/>
    <property type="molecule type" value="Genomic_DNA"/>
</dbReference>
<organism evidence="2 3">
    <name type="scientific">Paludisphaera mucosa</name>
    <dbReference type="NCBI Taxonomy" id="3030827"/>
    <lineage>
        <taxon>Bacteria</taxon>
        <taxon>Pseudomonadati</taxon>
        <taxon>Planctomycetota</taxon>
        <taxon>Planctomycetia</taxon>
        <taxon>Isosphaerales</taxon>
        <taxon>Isosphaeraceae</taxon>
        <taxon>Paludisphaera</taxon>
    </lineage>
</organism>
<keyword evidence="3" id="KW-1185">Reference proteome</keyword>
<feature type="transmembrane region" description="Helical" evidence="1">
    <location>
        <begin position="121"/>
        <end position="140"/>
    </location>
</feature>
<protein>
    <submittedName>
        <fullName evidence="2">Zinc metallopeptidase</fullName>
    </submittedName>
</protein>
<evidence type="ECO:0000256" key="1">
    <source>
        <dbReference type="SAM" id="Phobius"/>
    </source>
</evidence>
<dbReference type="PANTHER" id="PTHR36434:SF1">
    <property type="entry name" value="MEMBRANE PROTEASE YUGP-RELATED"/>
    <property type="match status" value="1"/>
</dbReference>
<sequence length="238" mass="25260">MFFGADPLYLLLVMPALALAGWAQTRIVTAYREGSRYRASSGVTGAQAAEMVMREGGVQGVTIEPVAGQLTDHYDPSHKVLRLSSGNFQEDSLAAVGVAAHEAGHAIQDATHYPLLVVRNLMVPLAGLGSNASMMLLIGGVALQWPALMYIAIGLFSLAVLFQVVNLPVEFNASRRARTMLQQSGLISPEEDVVVGKVLNAAAMTYVAATLTGVSQLVYFLIRSGAVGRGSRDDDRTA</sequence>
<accession>A0ABT6FGY2</accession>
<name>A0ABT6FGY2_9BACT</name>
<feature type="transmembrane region" description="Helical" evidence="1">
    <location>
        <begin position="147"/>
        <end position="165"/>
    </location>
</feature>
<reference evidence="2 3" key="1">
    <citation type="submission" date="2023-03" db="EMBL/GenBank/DDBJ databases">
        <title>Paludisphaera mucosa sp. nov. a novel planctomycete from northern fen.</title>
        <authorList>
            <person name="Ivanova A."/>
        </authorList>
    </citation>
    <scope>NUCLEOTIDE SEQUENCE [LARGE SCALE GENOMIC DNA]</scope>
    <source>
        <strain evidence="2 3">Pla2</strain>
    </source>
</reference>
<gene>
    <name evidence="2" type="ORF">PZE19_23895</name>
</gene>
<keyword evidence="1" id="KW-1133">Transmembrane helix</keyword>
<dbReference type="PANTHER" id="PTHR36434">
    <property type="entry name" value="MEMBRANE PROTEASE YUGP-RELATED"/>
    <property type="match status" value="1"/>
</dbReference>